<dbReference type="EMBL" id="CP002160">
    <property type="protein sequence ID" value="ADL52936.1"/>
    <property type="molecule type" value="Genomic_DNA"/>
</dbReference>
<gene>
    <name evidence="1" type="ordered locus">Clocel_3250</name>
</gene>
<reference evidence="1 2" key="1">
    <citation type="submission" date="2010-08" db="EMBL/GenBank/DDBJ databases">
        <title>Complete sequence of Clostridium cellulovorans 743B.</title>
        <authorList>
            <consortium name="US DOE Joint Genome Institute"/>
            <person name="Lucas S."/>
            <person name="Copeland A."/>
            <person name="Lapidus A."/>
            <person name="Cheng J.-F."/>
            <person name="Bruce D."/>
            <person name="Goodwin L."/>
            <person name="Pitluck S."/>
            <person name="Chertkov O."/>
            <person name="Detter J.C."/>
            <person name="Han C."/>
            <person name="Tapia R."/>
            <person name="Land M."/>
            <person name="Hauser L."/>
            <person name="Chang Y.-J."/>
            <person name="Jeffries C."/>
            <person name="Kyrpides N."/>
            <person name="Ivanova N."/>
            <person name="Mikhailova N."/>
            <person name="Hemme C.L."/>
            <person name="Woyke T."/>
        </authorList>
    </citation>
    <scope>NUCLEOTIDE SEQUENCE [LARGE SCALE GENOMIC DNA]</scope>
    <source>
        <strain evidence="2">ATCC 35296 / DSM 3052 / OCM 3 / 743B</strain>
    </source>
</reference>
<accession>D9SUI1</accession>
<evidence type="ECO:0000313" key="2">
    <source>
        <dbReference type="Proteomes" id="UP000002730"/>
    </source>
</evidence>
<name>D9SUI1_CLOC7</name>
<sequence length="132" mass="15162">MFSDKVQSTTLDLATHRSNHEYIKTINTTDLDDIYFVDTSHHITLDTMLSDIYDVGIDDSSLVISTYNENLYPEIFYEDNPEDIAIAAYDDSSLLEEALYPFNYVNIDDSVSVGGYHNNDWLYYWATSKTST</sequence>
<dbReference type="KEGG" id="ccb:Clocel_3250"/>
<dbReference type="HOGENOM" id="CLU_1913401_0_0_9"/>
<protein>
    <submittedName>
        <fullName evidence="1">Uncharacterized protein</fullName>
    </submittedName>
</protein>
<dbReference type="AlphaFoldDB" id="D9SUI1"/>
<organism evidence="1 2">
    <name type="scientific">Clostridium cellulovorans (strain ATCC 35296 / DSM 3052 / OCM 3 / 743B)</name>
    <dbReference type="NCBI Taxonomy" id="573061"/>
    <lineage>
        <taxon>Bacteria</taxon>
        <taxon>Bacillati</taxon>
        <taxon>Bacillota</taxon>
        <taxon>Clostridia</taxon>
        <taxon>Eubacteriales</taxon>
        <taxon>Clostridiaceae</taxon>
        <taxon>Clostridium</taxon>
    </lineage>
</organism>
<keyword evidence="2" id="KW-1185">Reference proteome</keyword>
<dbReference type="Proteomes" id="UP000002730">
    <property type="component" value="Chromosome"/>
</dbReference>
<proteinExistence type="predicted"/>
<evidence type="ECO:0000313" key="1">
    <source>
        <dbReference type="EMBL" id="ADL52936.1"/>
    </source>
</evidence>